<gene>
    <name evidence="1" type="ORF">P7K49_037600</name>
</gene>
<dbReference type="Proteomes" id="UP001266305">
    <property type="component" value="Unassembled WGS sequence"/>
</dbReference>
<sequence length="184" mass="20221">MNQEVSKNLTKENEQIKEDMEEIRTEMSKRGKENCSGNILDSVPDIRSALQRDAAAAYAHPEFIKVLTGRQRLALAILGTHTLGFTEKGNRSLVGAAATPCSLSPVDLRKLYVPWQGLSMVLLHLLGWEKALQFPPFPKSLELKTVPGVCHEEMTTCFCNAEGDQGPVIRCPSASESRAVARVS</sequence>
<accession>A0ABQ9TIK0</accession>
<proteinExistence type="predicted"/>
<organism evidence="1 2">
    <name type="scientific">Saguinus oedipus</name>
    <name type="common">Cotton-top tamarin</name>
    <name type="synonym">Oedipomidas oedipus</name>
    <dbReference type="NCBI Taxonomy" id="9490"/>
    <lineage>
        <taxon>Eukaryota</taxon>
        <taxon>Metazoa</taxon>
        <taxon>Chordata</taxon>
        <taxon>Craniata</taxon>
        <taxon>Vertebrata</taxon>
        <taxon>Euteleostomi</taxon>
        <taxon>Mammalia</taxon>
        <taxon>Eutheria</taxon>
        <taxon>Euarchontoglires</taxon>
        <taxon>Primates</taxon>
        <taxon>Haplorrhini</taxon>
        <taxon>Platyrrhini</taxon>
        <taxon>Cebidae</taxon>
        <taxon>Callitrichinae</taxon>
        <taxon>Saguinus</taxon>
    </lineage>
</organism>
<protein>
    <submittedName>
        <fullName evidence="1">Uncharacterized protein</fullName>
    </submittedName>
</protein>
<evidence type="ECO:0000313" key="2">
    <source>
        <dbReference type="Proteomes" id="UP001266305"/>
    </source>
</evidence>
<reference evidence="1 2" key="1">
    <citation type="submission" date="2023-05" db="EMBL/GenBank/DDBJ databases">
        <title>B98-5 Cell Line De Novo Hybrid Assembly: An Optical Mapping Approach.</title>
        <authorList>
            <person name="Kananen K."/>
            <person name="Auerbach J.A."/>
            <person name="Kautto E."/>
            <person name="Blachly J.S."/>
        </authorList>
    </citation>
    <scope>NUCLEOTIDE SEQUENCE [LARGE SCALE GENOMIC DNA]</scope>
    <source>
        <strain evidence="1">B95-8</strain>
        <tissue evidence="1">Cell line</tissue>
    </source>
</reference>
<evidence type="ECO:0000313" key="1">
    <source>
        <dbReference type="EMBL" id="KAK2084567.1"/>
    </source>
</evidence>
<keyword evidence="2" id="KW-1185">Reference proteome</keyword>
<dbReference type="EMBL" id="JASSZA010000022">
    <property type="protein sequence ID" value="KAK2084567.1"/>
    <property type="molecule type" value="Genomic_DNA"/>
</dbReference>
<comment type="caution">
    <text evidence="1">The sequence shown here is derived from an EMBL/GenBank/DDBJ whole genome shotgun (WGS) entry which is preliminary data.</text>
</comment>
<name>A0ABQ9TIK0_SAGOE</name>